<sequence length="262" mass="27685">MSSAPQPSSPPRLLAAGDTALVVEFGDAVDRRLNARVLALTHRLEAAPITGITELVPTFRSLMVHFDPLVIAPADLAAQLGGLAEDLPAVEQPGRLWRLPVCYDPAVAPDLAEVAAACGLTPDEVAARHSGETYHVYMLGYLPGQPYLGDVPEVLRLPRRKDPRVRVPAGSVAIATAMTVVYGVECPGGWHLIGRTPARLWDLRRQPPALLAAGDRVRIEPIDRDTLAALEARAAAGTYAPEPEAEPESAGTAGNDAAEAAP</sequence>
<dbReference type="SUPFAM" id="SSF50891">
    <property type="entry name" value="Cyclophilin-like"/>
    <property type="match status" value="1"/>
</dbReference>
<keyword evidence="7" id="KW-1185">Reference proteome</keyword>
<dbReference type="SUPFAM" id="SSF160467">
    <property type="entry name" value="PH0987 N-terminal domain-like"/>
    <property type="match status" value="1"/>
</dbReference>
<dbReference type="InterPro" id="IPR003833">
    <property type="entry name" value="CT_C_D"/>
</dbReference>
<evidence type="ECO:0000256" key="2">
    <source>
        <dbReference type="ARBA" id="ARBA00022801"/>
    </source>
</evidence>
<feature type="domain" description="Carboxyltransferase" evidence="5">
    <location>
        <begin position="11"/>
        <end position="211"/>
    </location>
</feature>
<dbReference type="GO" id="GO:0005524">
    <property type="term" value="F:ATP binding"/>
    <property type="evidence" value="ECO:0007669"/>
    <property type="project" value="UniProtKB-KW"/>
</dbReference>
<name>A0A447D0Y3_9BRAD</name>
<dbReference type="InterPro" id="IPR010016">
    <property type="entry name" value="PxpB"/>
</dbReference>
<gene>
    <name evidence="6" type="primary">kipI</name>
    <name evidence="6" type="ORF">RHODGE_RHODGE_04752</name>
</gene>
<dbReference type="PANTHER" id="PTHR34698:SF2">
    <property type="entry name" value="5-OXOPROLINASE SUBUNIT B"/>
    <property type="match status" value="1"/>
</dbReference>
<dbReference type="Pfam" id="PF02682">
    <property type="entry name" value="CT_C_D"/>
    <property type="match status" value="1"/>
</dbReference>
<evidence type="ECO:0000313" key="6">
    <source>
        <dbReference type="EMBL" id="VCU11221.1"/>
    </source>
</evidence>
<dbReference type="InterPro" id="IPR029000">
    <property type="entry name" value="Cyclophilin-like_dom_sf"/>
</dbReference>
<feature type="region of interest" description="Disordered" evidence="4">
    <location>
        <begin position="235"/>
        <end position="262"/>
    </location>
</feature>
<proteinExistence type="predicted"/>
<evidence type="ECO:0000259" key="5">
    <source>
        <dbReference type="SMART" id="SM00796"/>
    </source>
</evidence>
<dbReference type="Proteomes" id="UP000289200">
    <property type="component" value="Unassembled WGS sequence"/>
</dbReference>
<evidence type="ECO:0000256" key="3">
    <source>
        <dbReference type="ARBA" id="ARBA00022840"/>
    </source>
</evidence>
<dbReference type="Gene3D" id="3.30.1360.40">
    <property type="match status" value="1"/>
</dbReference>
<keyword evidence="1" id="KW-0547">Nucleotide-binding</keyword>
<accession>A0A447D0Y3</accession>
<dbReference type="AlphaFoldDB" id="A0A447D0Y3"/>
<organism evidence="6 7">
    <name type="scientific">Rhodoplanes serenus</name>
    <dbReference type="NCBI Taxonomy" id="200615"/>
    <lineage>
        <taxon>Bacteria</taxon>
        <taxon>Pseudomonadati</taxon>
        <taxon>Pseudomonadota</taxon>
        <taxon>Alphaproteobacteria</taxon>
        <taxon>Hyphomicrobiales</taxon>
        <taxon>Nitrobacteraceae</taxon>
        <taxon>Rhodoplanes</taxon>
    </lineage>
</organism>
<keyword evidence="2" id="KW-0378">Hydrolase</keyword>
<dbReference type="GO" id="GO:0016787">
    <property type="term" value="F:hydrolase activity"/>
    <property type="evidence" value="ECO:0007669"/>
    <property type="project" value="UniProtKB-KW"/>
</dbReference>
<dbReference type="Gene3D" id="2.40.100.10">
    <property type="entry name" value="Cyclophilin-like"/>
    <property type="match status" value="1"/>
</dbReference>
<dbReference type="OrthoDB" id="9778567at2"/>
<evidence type="ECO:0000256" key="4">
    <source>
        <dbReference type="SAM" id="MobiDB-lite"/>
    </source>
</evidence>
<evidence type="ECO:0000256" key="1">
    <source>
        <dbReference type="ARBA" id="ARBA00022741"/>
    </source>
</evidence>
<dbReference type="RefSeq" id="WP_129611516.1">
    <property type="nucleotide sequence ID" value="NZ_UWOC01000203.1"/>
</dbReference>
<reference evidence="7" key="1">
    <citation type="submission" date="2018-10" db="EMBL/GenBank/DDBJ databases">
        <authorList>
            <person name="Peiro R."/>
            <person name="Begona"/>
            <person name="Cbmso G."/>
            <person name="Lopez M."/>
            <person name="Gonzalez S."/>
            <person name="Sacristan E."/>
            <person name="Castillo E."/>
        </authorList>
    </citation>
    <scope>NUCLEOTIDE SEQUENCE [LARGE SCALE GENOMIC DNA]</scope>
</reference>
<dbReference type="NCBIfam" id="TIGR00370">
    <property type="entry name" value="5-oxoprolinase subunit PxpB"/>
    <property type="match status" value="1"/>
</dbReference>
<keyword evidence="3" id="KW-0067">ATP-binding</keyword>
<dbReference type="PANTHER" id="PTHR34698">
    <property type="entry name" value="5-OXOPROLINASE SUBUNIT B"/>
    <property type="match status" value="1"/>
</dbReference>
<dbReference type="EMBL" id="UWOC01000203">
    <property type="protein sequence ID" value="VCU11221.1"/>
    <property type="molecule type" value="Genomic_DNA"/>
</dbReference>
<evidence type="ECO:0000313" key="7">
    <source>
        <dbReference type="Proteomes" id="UP000289200"/>
    </source>
</evidence>
<comment type="caution">
    <text evidence="6">The sequence shown here is derived from an EMBL/GenBank/DDBJ whole genome shotgun (WGS) entry which is preliminary data.</text>
</comment>
<protein>
    <submittedName>
        <fullName evidence="6">Kinase A inhibitor</fullName>
    </submittedName>
</protein>
<dbReference type="SMART" id="SM00796">
    <property type="entry name" value="AHS1"/>
    <property type="match status" value="1"/>
</dbReference>